<evidence type="ECO:0000259" key="5">
    <source>
        <dbReference type="PROSITE" id="PS50977"/>
    </source>
</evidence>
<dbReference type="EMBL" id="JBHTCC010000003">
    <property type="protein sequence ID" value="MFC7299669.1"/>
    <property type="molecule type" value="Genomic_DNA"/>
</dbReference>
<evidence type="ECO:0000313" key="6">
    <source>
        <dbReference type="EMBL" id="MFC7299669.1"/>
    </source>
</evidence>
<feature type="domain" description="HTH tetR-type" evidence="5">
    <location>
        <begin position="16"/>
        <end position="76"/>
    </location>
</feature>
<name>A0ABW2J812_9BURK</name>
<sequence>MTKKMESPKRKTYRHGDLHRALLDAGTQLARLGGPGAVVLREATRQAGVAPNAAYRHFADRNALLQAVCAAAQAQLALAIEVEWVKVKEEGNATGIARAHLRAVGTAYMRFARAEPGLFRTAFSVHEDLQKAGVAEMAGKSGLTPFQLLGRALDEMLAAGVLPAERRAGAEFLAWSAVHGLSMLLIDGPLRALDADQAEAIGQRLIDMVECGLPQASPMR</sequence>
<dbReference type="PROSITE" id="PS50977">
    <property type="entry name" value="HTH_TETR_2"/>
    <property type="match status" value="1"/>
</dbReference>
<feature type="DNA-binding region" description="H-T-H motif" evidence="4">
    <location>
        <begin position="39"/>
        <end position="58"/>
    </location>
</feature>
<dbReference type="InterPro" id="IPR001647">
    <property type="entry name" value="HTH_TetR"/>
</dbReference>
<evidence type="ECO:0000256" key="2">
    <source>
        <dbReference type="ARBA" id="ARBA00023125"/>
    </source>
</evidence>
<evidence type="ECO:0000256" key="4">
    <source>
        <dbReference type="PROSITE-ProRule" id="PRU00335"/>
    </source>
</evidence>
<keyword evidence="2 4" id="KW-0238">DNA-binding</keyword>
<evidence type="ECO:0000256" key="3">
    <source>
        <dbReference type="ARBA" id="ARBA00023163"/>
    </source>
</evidence>
<comment type="caution">
    <text evidence="6">The sequence shown here is derived from an EMBL/GenBank/DDBJ whole genome shotgun (WGS) entry which is preliminary data.</text>
</comment>
<proteinExistence type="predicted"/>
<dbReference type="SUPFAM" id="SSF48498">
    <property type="entry name" value="Tetracyclin repressor-like, C-terminal domain"/>
    <property type="match status" value="1"/>
</dbReference>
<reference evidence="7" key="1">
    <citation type="journal article" date="2019" name="Int. J. Syst. Evol. Microbiol.">
        <title>The Global Catalogue of Microorganisms (GCM) 10K type strain sequencing project: providing services to taxonomists for standard genome sequencing and annotation.</title>
        <authorList>
            <consortium name="The Broad Institute Genomics Platform"/>
            <consortium name="The Broad Institute Genome Sequencing Center for Infectious Disease"/>
            <person name="Wu L."/>
            <person name="Ma J."/>
        </authorList>
    </citation>
    <scope>NUCLEOTIDE SEQUENCE [LARGE SCALE GENOMIC DNA]</scope>
    <source>
        <strain evidence="7">CCUG 36956</strain>
    </source>
</reference>
<dbReference type="Pfam" id="PF00440">
    <property type="entry name" value="TetR_N"/>
    <property type="match status" value="1"/>
</dbReference>
<evidence type="ECO:0000313" key="7">
    <source>
        <dbReference type="Proteomes" id="UP001596379"/>
    </source>
</evidence>
<dbReference type="RefSeq" id="WP_382235875.1">
    <property type="nucleotide sequence ID" value="NZ_JBHTCC010000003.1"/>
</dbReference>
<protein>
    <submittedName>
        <fullName evidence="6">TetR/AcrR family transcriptional regulator</fullName>
    </submittedName>
</protein>
<dbReference type="SUPFAM" id="SSF46689">
    <property type="entry name" value="Homeodomain-like"/>
    <property type="match status" value="1"/>
</dbReference>
<dbReference type="InterPro" id="IPR025996">
    <property type="entry name" value="MT1864/Rv1816-like_C"/>
</dbReference>
<accession>A0ABW2J812</accession>
<dbReference type="Gene3D" id="1.10.357.10">
    <property type="entry name" value="Tetracycline Repressor, domain 2"/>
    <property type="match status" value="1"/>
</dbReference>
<dbReference type="Pfam" id="PF13305">
    <property type="entry name" value="TetR_C_33"/>
    <property type="match status" value="1"/>
</dbReference>
<gene>
    <name evidence="6" type="ORF">ACFQO0_14595</name>
</gene>
<evidence type="ECO:0000256" key="1">
    <source>
        <dbReference type="ARBA" id="ARBA00023015"/>
    </source>
</evidence>
<keyword evidence="3" id="KW-0804">Transcription</keyword>
<dbReference type="Proteomes" id="UP001596379">
    <property type="component" value="Unassembled WGS sequence"/>
</dbReference>
<organism evidence="6 7">
    <name type="scientific">Herminiimonas aquatilis</name>
    <dbReference type="NCBI Taxonomy" id="345342"/>
    <lineage>
        <taxon>Bacteria</taxon>
        <taxon>Pseudomonadati</taxon>
        <taxon>Pseudomonadota</taxon>
        <taxon>Betaproteobacteria</taxon>
        <taxon>Burkholderiales</taxon>
        <taxon>Oxalobacteraceae</taxon>
        <taxon>Herminiimonas</taxon>
    </lineage>
</organism>
<keyword evidence="1" id="KW-0805">Transcription regulation</keyword>
<keyword evidence="7" id="KW-1185">Reference proteome</keyword>
<dbReference type="InterPro" id="IPR009057">
    <property type="entry name" value="Homeodomain-like_sf"/>
</dbReference>
<dbReference type="InterPro" id="IPR036271">
    <property type="entry name" value="Tet_transcr_reg_TetR-rel_C_sf"/>
</dbReference>